<dbReference type="AlphaFoldDB" id="A0A1G9S260"/>
<keyword evidence="2" id="KW-1185">Reference proteome</keyword>
<evidence type="ECO:0000313" key="2">
    <source>
        <dbReference type="Proteomes" id="UP000182347"/>
    </source>
</evidence>
<gene>
    <name evidence="1" type="ORF">SAMN05216244_2251</name>
</gene>
<dbReference type="OrthoDB" id="2613756at2"/>
<accession>A0A1G9S260</accession>
<dbReference type="STRING" id="482461.SAMN05216244_2251"/>
<proteinExistence type="predicted"/>
<name>A0A1G9S260_9BACI</name>
<protein>
    <submittedName>
        <fullName evidence="1">Uncharacterized protein</fullName>
    </submittedName>
</protein>
<organism evidence="1 2">
    <name type="scientific">Sediminibacillus halophilus</name>
    <dbReference type="NCBI Taxonomy" id="482461"/>
    <lineage>
        <taxon>Bacteria</taxon>
        <taxon>Bacillati</taxon>
        <taxon>Bacillota</taxon>
        <taxon>Bacilli</taxon>
        <taxon>Bacillales</taxon>
        <taxon>Bacillaceae</taxon>
        <taxon>Sediminibacillus</taxon>
    </lineage>
</organism>
<evidence type="ECO:0000313" key="1">
    <source>
        <dbReference type="EMBL" id="SDM29648.1"/>
    </source>
</evidence>
<dbReference type="EMBL" id="FNHF01000002">
    <property type="protein sequence ID" value="SDM29648.1"/>
    <property type="molecule type" value="Genomic_DNA"/>
</dbReference>
<dbReference type="Proteomes" id="UP000182347">
    <property type="component" value="Unassembled WGS sequence"/>
</dbReference>
<dbReference type="RefSeq" id="WP_074598874.1">
    <property type="nucleotide sequence ID" value="NZ_FNHF01000002.1"/>
</dbReference>
<reference evidence="2" key="1">
    <citation type="submission" date="2016-10" db="EMBL/GenBank/DDBJ databases">
        <authorList>
            <person name="Varghese N."/>
            <person name="Submissions S."/>
        </authorList>
    </citation>
    <scope>NUCLEOTIDE SEQUENCE [LARGE SCALE GENOMIC DNA]</scope>
    <source>
        <strain evidence="2">CGMCC 1.6199</strain>
    </source>
</reference>
<sequence>MGNDAKLRSIIQEEVESYMKNHLADIAKNYSTELSNENGNSSVKQSGNGIVYVDNTGIAYALALFFYHFMADQYKTDINLEDILSKLNEHTSENRKMFEEVIQSISDNEG</sequence>